<name>A0ABU4IZW4_9BACI</name>
<dbReference type="SMART" id="SM00530">
    <property type="entry name" value="HTH_XRE"/>
    <property type="match status" value="1"/>
</dbReference>
<dbReference type="Pfam" id="PF13413">
    <property type="entry name" value="HTH_25"/>
    <property type="match status" value="1"/>
</dbReference>
<keyword evidence="2" id="KW-0812">Transmembrane</keyword>
<dbReference type="RefSeq" id="WP_234561751.1">
    <property type="nucleotide sequence ID" value="NZ_CP090431.1"/>
</dbReference>
<feature type="region of interest" description="Disordered" evidence="1">
    <location>
        <begin position="79"/>
        <end position="106"/>
    </location>
</feature>
<proteinExistence type="predicted"/>
<dbReference type="PANTHER" id="PTHR34475:SF1">
    <property type="entry name" value="CYTOSKELETON PROTEIN RODZ"/>
    <property type="match status" value="1"/>
</dbReference>
<dbReference type="PANTHER" id="PTHR34475">
    <property type="match status" value="1"/>
</dbReference>
<feature type="transmembrane region" description="Helical" evidence="2">
    <location>
        <begin position="112"/>
        <end position="133"/>
    </location>
</feature>
<dbReference type="GeneID" id="93683319"/>
<dbReference type="PROSITE" id="PS50943">
    <property type="entry name" value="HTH_CROC1"/>
    <property type="match status" value="1"/>
</dbReference>
<feature type="domain" description="HTH cro/C1-type" evidence="3">
    <location>
        <begin position="11"/>
        <end position="44"/>
    </location>
</feature>
<keyword evidence="2" id="KW-0472">Membrane</keyword>
<evidence type="ECO:0000256" key="2">
    <source>
        <dbReference type="SAM" id="Phobius"/>
    </source>
</evidence>
<dbReference type="Gene3D" id="1.10.260.40">
    <property type="entry name" value="lambda repressor-like DNA-binding domains"/>
    <property type="match status" value="1"/>
</dbReference>
<sequence>MLILTELGQRLRQERENKGMSLEDLQKNTKIQKRYLIGIEEGNYDVMPGKFYVRAFIKQYCEAVGLNPDDIFDQYKTDIPTTQTDDIPQPLSRVRSRKEIPQNTKASKAADYLPTILVVAGVLVVGIIIWVIAQNIVSGRQEDQAANTEQTNNEVQQSEEQQASNEDQAAKEAAEKEATEKEKADKEKAAKEDEEKKDEEKEETKQAYKEVQKSGRNGTYELSGTDEFKLEVSSTQADTWLDVKNGKGNSFYNAMLKNGETKEFDFTKESEVRVNIGFSPGVQLKINGQDVSLPFDANQQVRQVVTIKYEQEKAQ</sequence>
<feature type="compositionally biased region" description="Low complexity" evidence="1">
    <location>
        <begin position="79"/>
        <end position="90"/>
    </location>
</feature>
<comment type="caution">
    <text evidence="4">The sequence shown here is derived from an EMBL/GenBank/DDBJ whole genome shotgun (WGS) entry which is preliminary data.</text>
</comment>
<protein>
    <submittedName>
        <fullName evidence="4">DUF4115 domain-containing protein</fullName>
    </submittedName>
</protein>
<accession>A0ABU4IZW4</accession>
<reference evidence="5" key="1">
    <citation type="submission" date="2023-07" db="EMBL/GenBank/DDBJ databases">
        <title>Draft genomic sequences of Priestia flexa CCM isolated from the soil of an abandoned mine contaminated by free cyanide in the high Andean zone of Tacna, Peru.</title>
        <authorList>
            <person name="Caceda Quiroz C.J."/>
            <person name="Maraza Chooque G.J."/>
            <person name="Fora Quispe G.L."/>
            <person name="Carpio Mamani M."/>
        </authorList>
    </citation>
    <scope>NUCLEOTIDE SEQUENCE [LARGE SCALE GENOMIC DNA]</scope>
    <source>
        <strain evidence="5">CCM</strain>
    </source>
</reference>
<feature type="compositionally biased region" description="Basic and acidic residues" evidence="1">
    <location>
        <begin position="168"/>
        <end position="213"/>
    </location>
</feature>
<evidence type="ECO:0000313" key="5">
    <source>
        <dbReference type="Proteomes" id="UP001284771"/>
    </source>
</evidence>
<dbReference type="SUPFAM" id="SSF47413">
    <property type="entry name" value="lambda repressor-like DNA-binding domains"/>
    <property type="match status" value="1"/>
</dbReference>
<organism evidence="4 5">
    <name type="scientific">Priestia flexa</name>
    <dbReference type="NCBI Taxonomy" id="86664"/>
    <lineage>
        <taxon>Bacteria</taxon>
        <taxon>Bacillati</taxon>
        <taxon>Bacillota</taxon>
        <taxon>Bacilli</taxon>
        <taxon>Bacillales</taxon>
        <taxon>Bacillaceae</taxon>
        <taxon>Priestia</taxon>
    </lineage>
</organism>
<dbReference type="InterPro" id="IPR050400">
    <property type="entry name" value="Bact_Cytoskel_RodZ"/>
</dbReference>
<dbReference type="Proteomes" id="UP001284771">
    <property type="component" value="Unassembled WGS sequence"/>
</dbReference>
<evidence type="ECO:0000313" key="4">
    <source>
        <dbReference type="EMBL" id="MDW8514519.1"/>
    </source>
</evidence>
<dbReference type="InterPro" id="IPR010982">
    <property type="entry name" value="Lambda_DNA-bd_dom_sf"/>
</dbReference>
<keyword evidence="2" id="KW-1133">Transmembrane helix</keyword>
<feature type="compositionally biased region" description="Polar residues" evidence="1">
    <location>
        <begin position="144"/>
        <end position="165"/>
    </location>
</feature>
<keyword evidence="5" id="KW-1185">Reference proteome</keyword>
<dbReference type="CDD" id="cd00093">
    <property type="entry name" value="HTH_XRE"/>
    <property type="match status" value="1"/>
</dbReference>
<dbReference type="EMBL" id="JAWUZT010000001">
    <property type="protein sequence ID" value="MDW8514519.1"/>
    <property type="molecule type" value="Genomic_DNA"/>
</dbReference>
<evidence type="ECO:0000259" key="3">
    <source>
        <dbReference type="PROSITE" id="PS50943"/>
    </source>
</evidence>
<evidence type="ECO:0000256" key="1">
    <source>
        <dbReference type="SAM" id="MobiDB-lite"/>
    </source>
</evidence>
<dbReference type="InterPro" id="IPR025194">
    <property type="entry name" value="RodZ-like_C"/>
</dbReference>
<feature type="region of interest" description="Disordered" evidence="1">
    <location>
        <begin position="144"/>
        <end position="222"/>
    </location>
</feature>
<gene>
    <name evidence="4" type="ORF">RIB56_00050</name>
</gene>
<dbReference type="InterPro" id="IPR001387">
    <property type="entry name" value="Cro/C1-type_HTH"/>
</dbReference>
<dbReference type="Pfam" id="PF13464">
    <property type="entry name" value="RodZ_C"/>
    <property type="match status" value="1"/>
</dbReference>